<dbReference type="RefSeq" id="WP_131098489.1">
    <property type="nucleotide sequence ID" value="NZ_CP036455.1"/>
</dbReference>
<name>A0A4P6Q667_9ACTN</name>
<accession>A0A4P6Q667</accession>
<dbReference type="KEGG" id="strr:EKD16_12470"/>
<evidence type="ECO:0000313" key="6">
    <source>
        <dbReference type="EMBL" id="QBI54277.1"/>
    </source>
</evidence>
<protein>
    <submittedName>
        <fullName evidence="6">3',5'-cyclic adenosine monophosphate phosphodiesterase CpdA</fullName>
        <ecNumber evidence="6">3.1.4.17</ecNumber>
    </submittedName>
</protein>
<dbReference type="PANTHER" id="PTHR42988">
    <property type="entry name" value="PHOSPHOHYDROLASE"/>
    <property type="match status" value="1"/>
</dbReference>
<dbReference type="EMBL" id="CP036455">
    <property type="protein sequence ID" value="QBI54277.1"/>
    <property type="molecule type" value="Genomic_DNA"/>
</dbReference>
<dbReference type="AlphaFoldDB" id="A0A4P6Q667"/>
<dbReference type="Gene3D" id="3.60.21.10">
    <property type="match status" value="1"/>
</dbReference>
<reference evidence="6 7" key="1">
    <citation type="submission" date="2019-02" db="EMBL/GenBank/DDBJ databases">
        <authorList>
            <person name="Khodamoradi S."/>
            <person name="Hahnke R.L."/>
            <person name="Kaempfer P."/>
            <person name="Schumann P."/>
            <person name="Rohde M."/>
            <person name="Steinert M."/>
            <person name="Luzhetskyy A."/>
            <person name="Wink J."/>
            <person name="Ruckert C."/>
        </authorList>
    </citation>
    <scope>NUCLEOTIDE SEQUENCE [LARGE SCALE GENOMIC DNA]</scope>
    <source>
        <strain evidence="6 7">M2</strain>
    </source>
</reference>
<feature type="domain" description="Calcineurin-like phosphoesterase" evidence="5">
    <location>
        <begin position="3"/>
        <end position="196"/>
    </location>
</feature>
<evidence type="ECO:0000256" key="3">
    <source>
        <dbReference type="ARBA" id="ARBA00023004"/>
    </source>
</evidence>
<keyword evidence="1" id="KW-0479">Metal-binding</keyword>
<gene>
    <name evidence="6" type="primary">cpdA</name>
    <name evidence="6" type="ORF">EKD16_12470</name>
</gene>
<dbReference type="Pfam" id="PF00149">
    <property type="entry name" value="Metallophos"/>
    <property type="match status" value="1"/>
</dbReference>
<keyword evidence="3" id="KW-0408">Iron</keyword>
<dbReference type="InterPro" id="IPR004843">
    <property type="entry name" value="Calcineurin-like_PHP"/>
</dbReference>
<proteinExistence type="inferred from homology"/>
<evidence type="ECO:0000259" key="5">
    <source>
        <dbReference type="Pfam" id="PF00149"/>
    </source>
</evidence>
<organism evidence="6 7">
    <name type="scientific">Streptomonospora litoralis</name>
    <dbReference type="NCBI Taxonomy" id="2498135"/>
    <lineage>
        <taxon>Bacteria</taxon>
        <taxon>Bacillati</taxon>
        <taxon>Actinomycetota</taxon>
        <taxon>Actinomycetes</taxon>
        <taxon>Streptosporangiales</taxon>
        <taxon>Nocardiopsidaceae</taxon>
        <taxon>Streptomonospora</taxon>
    </lineage>
</organism>
<dbReference type="InterPro" id="IPR029052">
    <property type="entry name" value="Metallo-depent_PP-like"/>
</dbReference>
<keyword evidence="2 6" id="KW-0378">Hydrolase</keyword>
<dbReference type="EC" id="3.1.4.17" evidence="6"/>
<keyword evidence="7" id="KW-1185">Reference proteome</keyword>
<dbReference type="PANTHER" id="PTHR42988:SF2">
    <property type="entry name" value="CYCLIC NUCLEOTIDE PHOSPHODIESTERASE CBUA0032-RELATED"/>
    <property type="match status" value="1"/>
</dbReference>
<dbReference type="GO" id="GO:0046872">
    <property type="term" value="F:metal ion binding"/>
    <property type="evidence" value="ECO:0007669"/>
    <property type="project" value="UniProtKB-KW"/>
</dbReference>
<evidence type="ECO:0000256" key="4">
    <source>
        <dbReference type="ARBA" id="ARBA00025742"/>
    </source>
</evidence>
<evidence type="ECO:0000313" key="7">
    <source>
        <dbReference type="Proteomes" id="UP000292235"/>
    </source>
</evidence>
<dbReference type="GO" id="GO:0004114">
    <property type="term" value="F:3',5'-cyclic-nucleotide phosphodiesterase activity"/>
    <property type="evidence" value="ECO:0007669"/>
    <property type="project" value="UniProtKB-EC"/>
</dbReference>
<dbReference type="Proteomes" id="UP000292235">
    <property type="component" value="Chromosome"/>
</dbReference>
<comment type="similarity">
    <text evidence="4">Belongs to the cyclic nucleotide phosphodiesterase class-III family.</text>
</comment>
<evidence type="ECO:0000256" key="2">
    <source>
        <dbReference type="ARBA" id="ARBA00022801"/>
    </source>
</evidence>
<dbReference type="InterPro" id="IPR050884">
    <property type="entry name" value="CNP_phosphodiesterase-III"/>
</dbReference>
<sequence length="258" mass="27336">MITLAHISDLHVDGGSRARERVEQVMAYLDAVADSVDALVVTGDLTENGTVGELEEARALLSGRLPAVICPGNHDVVEGRAPFRRVMLGSEGGEKGDPGEAPVNAVHRADGGAVVLCDSTVPSEDGGLLSEETLDWLEDTLADLRQTPVVLGFHHHPVKLHTPYVDHIAMQGADRLSVLLARHPQVAGLLCGHAHTAAATAFAQRPLLVAPGTVSVAPLPWEDAEQVYAAHPPALAFHILDDEGRMTTHFRTAPAGRT</sequence>
<dbReference type="SUPFAM" id="SSF56300">
    <property type="entry name" value="Metallo-dependent phosphatases"/>
    <property type="match status" value="1"/>
</dbReference>
<evidence type="ECO:0000256" key="1">
    <source>
        <dbReference type="ARBA" id="ARBA00022723"/>
    </source>
</evidence>
<dbReference type="OrthoDB" id="5241795at2"/>